<feature type="domain" description="PucR C-terminal helix-turn-helix" evidence="3">
    <location>
        <begin position="350"/>
        <end position="407"/>
    </location>
</feature>
<dbReference type="PANTHER" id="PTHR33744">
    <property type="entry name" value="CARBOHYDRATE DIACID REGULATOR"/>
    <property type="match status" value="1"/>
</dbReference>
<dbReference type="InterPro" id="IPR042070">
    <property type="entry name" value="PucR_C-HTH_sf"/>
</dbReference>
<dbReference type="InterPro" id="IPR025736">
    <property type="entry name" value="PucR_C-HTH_dom"/>
</dbReference>
<feature type="domain" description="CdaR GGDEF-like" evidence="5">
    <location>
        <begin position="171"/>
        <end position="300"/>
    </location>
</feature>
<dbReference type="Pfam" id="PF17853">
    <property type="entry name" value="GGDEF_2"/>
    <property type="match status" value="1"/>
</dbReference>
<accession>A0ABP7XLE5</accession>
<evidence type="ECO:0000259" key="4">
    <source>
        <dbReference type="Pfam" id="PF14361"/>
    </source>
</evidence>
<dbReference type="PANTHER" id="PTHR33744:SF1">
    <property type="entry name" value="DNA-BINDING TRANSCRIPTIONAL ACTIVATOR ADER"/>
    <property type="match status" value="1"/>
</dbReference>
<dbReference type="Proteomes" id="UP001501495">
    <property type="component" value="Unassembled WGS sequence"/>
</dbReference>
<dbReference type="Gene3D" id="1.10.10.2840">
    <property type="entry name" value="PucR C-terminal helix-turn-helix domain"/>
    <property type="match status" value="1"/>
</dbReference>
<evidence type="ECO:0000259" key="3">
    <source>
        <dbReference type="Pfam" id="PF13556"/>
    </source>
</evidence>
<dbReference type="RefSeq" id="WP_344733682.1">
    <property type="nucleotide sequence ID" value="NZ_BAAAZH010000017.1"/>
</dbReference>
<dbReference type="InterPro" id="IPR051448">
    <property type="entry name" value="CdaR-like_regulators"/>
</dbReference>
<evidence type="ECO:0000256" key="2">
    <source>
        <dbReference type="SAM" id="MobiDB-lite"/>
    </source>
</evidence>
<organism evidence="6 7">
    <name type="scientific">Nocardioides fonticola</name>
    <dbReference type="NCBI Taxonomy" id="450363"/>
    <lineage>
        <taxon>Bacteria</taxon>
        <taxon>Bacillati</taxon>
        <taxon>Actinomycetota</taxon>
        <taxon>Actinomycetes</taxon>
        <taxon>Propionibacteriales</taxon>
        <taxon>Nocardioidaceae</taxon>
        <taxon>Nocardioides</taxon>
    </lineage>
</organism>
<gene>
    <name evidence="6" type="ORF">GCM10022215_24420</name>
</gene>
<comment type="caution">
    <text evidence="6">The sequence shown here is derived from an EMBL/GenBank/DDBJ whole genome shotgun (WGS) entry which is preliminary data.</text>
</comment>
<protein>
    <submittedName>
        <fullName evidence="6">Helix-turn-helix domain-containing protein</fullName>
    </submittedName>
</protein>
<evidence type="ECO:0000259" key="5">
    <source>
        <dbReference type="Pfam" id="PF17853"/>
    </source>
</evidence>
<reference evidence="7" key="1">
    <citation type="journal article" date="2019" name="Int. J. Syst. Evol. Microbiol.">
        <title>The Global Catalogue of Microorganisms (GCM) 10K type strain sequencing project: providing services to taxonomists for standard genome sequencing and annotation.</title>
        <authorList>
            <consortium name="The Broad Institute Genomics Platform"/>
            <consortium name="The Broad Institute Genome Sequencing Center for Infectious Disease"/>
            <person name="Wu L."/>
            <person name="Ma J."/>
        </authorList>
    </citation>
    <scope>NUCLEOTIDE SEQUENCE [LARGE SCALE GENOMIC DNA]</scope>
    <source>
        <strain evidence="7">JCM 16703</strain>
    </source>
</reference>
<dbReference type="EMBL" id="BAAAZH010000017">
    <property type="protein sequence ID" value="GAA4120640.1"/>
    <property type="molecule type" value="Genomic_DNA"/>
</dbReference>
<comment type="similarity">
    <text evidence="1">Belongs to the CdaR family.</text>
</comment>
<evidence type="ECO:0000313" key="7">
    <source>
        <dbReference type="Proteomes" id="UP001501495"/>
    </source>
</evidence>
<dbReference type="InterPro" id="IPR025751">
    <property type="entry name" value="RsbRD_N_dom"/>
</dbReference>
<feature type="region of interest" description="Disordered" evidence="2">
    <location>
        <begin position="198"/>
        <end position="226"/>
    </location>
</feature>
<sequence>MVTAPVVVAACERILEDIDGLTERVSHQIREAEPIYLTTVTWEQLIESVRPNLVGLLQSLMMEETASVAAPRRTGRTRAGQGVPLPPVLHAYRLGVITIWSDLVELCSPDPEASRALLASAQKLWTALDVYSQELAAAYRDVETEQLLRDARLREAALAAIFSGIAPQGRTLAEMADVLRLPATGQFVVIVCEPAESAESAESEGGEEQGPRGVQVAEGPEVSGSAPSVEKTLAALGVRSAWRSEVDVEIGLAMLTPTYRLDRLAAHLASLTLGRIGVSRVYTGLTETPAAVAQARLAREASVPGAGALTHFDDARVPGLLLGSPVLADDLRRDVLGALGELPDGEVERLLETFRAWLDAEGSAEGAGRLLHCHPNTVRYRLTKLTSLVGRDLKRPLDVVHLFLAAEAQRLQLDAG</sequence>
<dbReference type="Pfam" id="PF14361">
    <property type="entry name" value="RsbRD_N"/>
    <property type="match status" value="1"/>
</dbReference>
<keyword evidence="7" id="KW-1185">Reference proteome</keyword>
<dbReference type="InterPro" id="IPR041522">
    <property type="entry name" value="CdaR_GGDEF"/>
</dbReference>
<proteinExistence type="inferred from homology"/>
<evidence type="ECO:0000256" key="1">
    <source>
        <dbReference type="ARBA" id="ARBA00006754"/>
    </source>
</evidence>
<feature type="domain" description="RsbT co-antagonist protein RsbRD N-terminal" evidence="4">
    <location>
        <begin position="19"/>
        <end position="154"/>
    </location>
</feature>
<name>A0ABP7XLE5_9ACTN</name>
<evidence type="ECO:0000313" key="6">
    <source>
        <dbReference type="EMBL" id="GAA4120640.1"/>
    </source>
</evidence>
<dbReference type="Pfam" id="PF13556">
    <property type="entry name" value="HTH_30"/>
    <property type="match status" value="1"/>
</dbReference>